<organism evidence="2">
    <name type="scientific">viral metagenome</name>
    <dbReference type="NCBI Taxonomy" id="1070528"/>
    <lineage>
        <taxon>unclassified sequences</taxon>
        <taxon>metagenomes</taxon>
        <taxon>organismal metagenomes</taxon>
    </lineage>
</organism>
<dbReference type="AlphaFoldDB" id="A0A6C0DGS8"/>
<name>A0A6C0DGS8_9ZZZZ</name>
<accession>A0A6C0DGS8</accession>
<reference evidence="2" key="1">
    <citation type="journal article" date="2020" name="Nature">
        <title>Giant virus diversity and host interactions through global metagenomics.</title>
        <authorList>
            <person name="Schulz F."/>
            <person name="Roux S."/>
            <person name="Paez-Espino D."/>
            <person name="Jungbluth S."/>
            <person name="Walsh D.A."/>
            <person name="Denef V.J."/>
            <person name="McMahon K.D."/>
            <person name="Konstantinidis K.T."/>
            <person name="Eloe-Fadrosh E.A."/>
            <person name="Kyrpides N.C."/>
            <person name="Woyke T."/>
        </authorList>
    </citation>
    <scope>NUCLEOTIDE SEQUENCE</scope>
    <source>
        <strain evidence="2">GVMAG-M-3300023174-141</strain>
    </source>
</reference>
<feature type="region of interest" description="Disordered" evidence="1">
    <location>
        <begin position="48"/>
        <end position="75"/>
    </location>
</feature>
<protein>
    <submittedName>
        <fullName evidence="2">Uncharacterized protein</fullName>
    </submittedName>
</protein>
<sequence length="75" mass="8783">MSLNEKKVAVMQGTLNIIRRIPNADDMAKAEQKYREIETIVMNHGLLNKTGGKRSLRKKRTLRKKRAARKTRRHQ</sequence>
<dbReference type="EMBL" id="MN739589">
    <property type="protein sequence ID" value="QHT14785.1"/>
    <property type="molecule type" value="Genomic_DNA"/>
</dbReference>
<proteinExistence type="predicted"/>
<evidence type="ECO:0000313" key="2">
    <source>
        <dbReference type="EMBL" id="QHT14785.1"/>
    </source>
</evidence>
<evidence type="ECO:0000256" key="1">
    <source>
        <dbReference type="SAM" id="MobiDB-lite"/>
    </source>
</evidence>
<feature type="compositionally biased region" description="Basic residues" evidence="1">
    <location>
        <begin position="51"/>
        <end position="75"/>
    </location>
</feature>